<evidence type="ECO:0000313" key="1">
    <source>
        <dbReference type="EMBL" id="WXB02309.1"/>
    </source>
</evidence>
<accession>A0ABZ2KYD9</accession>
<evidence type="ECO:0000313" key="2">
    <source>
        <dbReference type="Proteomes" id="UP001374803"/>
    </source>
</evidence>
<organism evidence="1 2">
    <name type="scientific">Pendulispora rubella</name>
    <dbReference type="NCBI Taxonomy" id="2741070"/>
    <lineage>
        <taxon>Bacteria</taxon>
        <taxon>Pseudomonadati</taxon>
        <taxon>Myxococcota</taxon>
        <taxon>Myxococcia</taxon>
        <taxon>Myxococcales</taxon>
        <taxon>Sorangiineae</taxon>
        <taxon>Pendulisporaceae</taxon>
        <taxon>Pendulispora</taxon>
    </lineage>
</organism>
<proteinExistence type="predicted"/>
<name>A0ABZ2KYD9_9BACT</name>
<dbReference type="RefSeq" id="WP_394831936.1">
    <property type="nucleotide sequence ID" value="NZ_CP089929.1"/>
</dbReference>
<dbReference type="EMBL" id="CP089983">
    <property type="protein sequence ID" value="WXB02309.1"/>
    <property type="molecule type" value="Genomic_DNA"/>
</dbReference>
<gene>
    <name evidence="1" type="ORF">LVJ94_36005</name>
</gene>
<dbReference type="Proteomes" id="UP001374803">
    <property type="component" value="Chromosome"/>
</dbReference>
<reference evidence="1" key="1">
    <citation type="submission" date="2021-12" db="EMBL/GenBank/DDBJ databases">
        <title>Discovery of the Pendulisporaceae a myxobacterial family with distinct sporulation behavior and unique specialized metabolism.</title>
        <authorList>
            <person name="Garcia R."/>
            <person name="Popoff A."/>
            <person name="Bader C.D."/>
            <person name="Loehr J."/>
            <person name="Walesch S."/>
            <person name="Walt C."/>
            <person name="Boldt J."/>
            <person name="Bunk B."/>
            <person name="Haeckl F.J.F.P.J."/>
            <person name="Gunesch A.P."/>
            <person name="Birkelbach J."/>
            <person name="Nuebel U."/>
            <person name="Pietschmann T."/>
            <person name="Bach T."/>
            <person name="Mueller R."/>
        </authorList>
    </citation>
    <scope>NUCLEOTIDE SEQUENCE</scope>
    <source>
        <strain evidence="1">MSr11367</strain>
    </source>
</reference>
<sequence length="364" mass="39186">MDRDRIWHGIVGRGIIWGRGELLTYPKLVRSFALLACVAAGCAKSSEDSPLEASDLITLEDAKFDANAIMELEVLEDTQAFDATAIQRFFERTPYRRPSFLATYQSNGVRASDALYRAAVANRINPFVMLVRAQALQGLVGTQYYPFPASRVEFAFRCGCSSDATCDPSQAGFDRQANCLARKLRQNLDAIASGGETAGGWAPGRVSTTLDNQKVTPKDASTAALYQENPAVGANKSDEWLFWNIWQNYAAFLQYIGPTGGGSQGAWIGEACKGDSNCVAPGATCATSFPSGGMCIAACTDGCPSEVGRPESFCADFGEQGGYCLPKCNPSVPGSCRKDYECRAIYQYGSKTVSENVCVRAKEG</sequence>
<keyword evidence="2" id="KW-1185">Reference proteome</keyword>
<protein>
    <recommendedName>
        <fullName evidence="3">Lipoprotein</fullName>
    </recommendedName>
</protein>
<evidence type="ECO:0008006" key="3">
    <source>
        <dbReference type="Google" id="ProtNLM"/>
    </source>
</evidence>